<dbReference type="CDD" id="cd10747">
    <property type="entry name" value="DnaJ_C"/>
    <property type="match status" value="1"/>
</dbReference>
<dbReference type="SUPFAM" id="SSF46565">
    <property type="entry name" value="Chaperone J-domain"/>
    <property type="match status" value="1"/>
</dbReference>
<dbReference type="OrthoDB" id="9779889at2"/>
<name>A0A4Q9UZF6_9ACTO</name>
<dbReference type="EMBL" id="SJDT01000004">
    <property type="protein sequence ID" value="TBW21403.1"/>
    <property type="molecule type" value="Genomic_DNA"/>
</dbReference>
<keyword evidence="1" id="KW-0479">Metal-binding</keyword>
<dbReference type="PRINTS" id="PR00625">
    <property type="entry name" value="JDOMAIN"/>
</dbReference>
<gene>
    <name evidence="7" type="ORF">EZJ44_05485</name>
</gene>
<evidence type="ECO:0000256" key="3">
    <source>
        <dbReference type="ARBA" id="ARBA00022771"/>
    </source>
</evidence>
<accession>A0A4Q9UZF6</accession>
<evidence type="ECO:0000256" key="4">
    <source>
        <dbReference type="ARBA" id="ARBA00022833"/>
    </source>
</evidence>
<dbReference type="InterPro" id="IPR018253">
    <property type="entry name" value="DnaJ_domain_CS"/>
</dbReference>
<evidence type="ECO:0000256" key="1">
    <source>
        <dbReference type="ARBA" id="ARBA00022723"/>
    </source>
</evidence>
<dbReference type="PANTHER" id="PTHR44145">
    <property type="entry name" value="DNAJ HOMOLOG SUBFAMILY A MEMBER 3, MITOCHONDRIAL"/>
    <property type="match status" value="1"/>
</dbReference>
<proteinExistence type="predicted"/>
<evidence type="ECO:0000313" key="8">
    <source>
        <dbReference type="Proteomes" id="UP000293036"/>
    </source>
</evidence>
<keyword evidence="4" id="KW-0862">Zinc</keyword>
<evidence type="ECO:0000259" key="6">
    <source>
        <dbReference type="PROSITE" id="PS50076"/>
    </source>
</evidence>
<dbReference type="SMART" id="SM00271">
    <property type="entry name" value="DnaJ"/>
    <property type="match status" value="1"/>
</dbReference>
<dbReference type="Gene3D" id="2.60.260.20">
    <property type="entry name" value="Urease metallochaperone UreE, N-terminal domain"/>
    <property type="match status" value="2"/>
</dbReference>
<dbReference type="PROSITE" id="PS00636">
    <property type="entry name" value="DNAJ_1"/>
    <property type="match status" value="1"/>
</dbReference>
<sequence length="335" mass="35502">MASQDWMQKDFYATLGVDKSASQDDIKKAYRKLARKYHPDQNPGDKAAENKFKEVSEAFQVLSNEQDRKQYDAIRTMSGGGARFSPGAGGAGGFEDVFSSMFGGGNVRFNTGGGAPNPGFEDILSSMFGAGAPKADSQGGFGGFGGFGSRRRERGDDVITNASIPLRDAIGGTTVSVTTPSGKVTARIPAGVTDGQKIRIKGKGQPGINGGESGDILIKVAVEPHPVYELRGKDVYINVPVAFDEAALGATVDVPTLYGETVHVKVPEGSSSDKTLRVRGRGVQPTKGEAGDMYVRLKVVVPKKMSEETRAAVEAFRKASEGADPRAEFQKMAQV</sequence>
<evidence type="ECO:0000256" key="5">
    <source>
        <dbReference type="ARBA" id="ARBA00023186"/>
    </source>
</evidence>
<dbReference type="InterPro" id="IPR008971">
    <property type="entry name" value="HSP40/DnaJ_pept-bd"/>
</dbReference>
<dbReference type="PANTHER" id="PTHR44145:SF3">
    <property type="entry name" value="DNAJ HOMOLOG SUBFAMILY A MEMBER 3, MITOCHONDRIAL"/>
    <property type="match status" value="1"/>
</dbReference>
<dbReference type="PROSITE" id="PS50076">
    <property type="entry name" value="DNAJ_2"/>
    <property type="match status" value="1"/>
</dbReference>
<keyword evidence="8" id="KW-1185">Reference proteome</keyword>
<dbReference type="Gene3D" id="1.10.287.110">
    <property type="entry name" value="DnaJ domain"/>
    <property type="match status" value="1"/>
</dbReference>
<dbReference type="AlphaFoldDB" id="A0A4Q9UZF6"/>
<dbReference type="Proteomes" id="UP000293036">
    <property type="component" value="Unassembled WGS sequence"/>
</dbReference>
<dbReference type="Pfam" id="PF00226">
    <property type="entry name" value="DnaJ"/>
    <property type="match status" value="1"/>
</dbReference>
<dbReference type="InterPro" id="IPR036869">
    <property type="entry name" value="J_dom_sf"/>
</dbReference>
<protein>
    <submittedName>
        <fullName evidence="7">J domain-containing protein</fullName>
    </submittedName>
</protein>
<dbReference type="CDD" id="cd06257">
    <property type="entry name" value="DnaJ"/>
    <property type="match status" value="1"/>
</dbReference>
<dbReference type="InterPro" id="IPR051938">
    <property type="entry name" value="Apopto_cytoskel_mod"/>
</dbReference>
<dbReference type="GO" id="GO:0051082">
    <property type="term" value="F:unfolded protein binding"/>
    <property type="evidence" value="ECO:0007669"/>
    <property type="project" value="InterPro"/>
</dbReference>
<keyword evidence="2" id="KW-0677">Repeat</keyword>
<organism evidence="7 8">
    <name type="scientific">Arcanobacterium bovis</name>
    <dbReference type="NCBI Taxonomy" id="2529275"/>
    <lineage>
        <taxon>Bacteria</taxon>
        <taxon>Bacillati</taxon>
        <taxon>Actinomycetota</taxon>
        <taxon>Actinomycetes</taxon>
        <taxon>Actinomycetales</taxon>
        <taxon>Actinomycetaceae</taxon>
        <taxon>Arcanobacterium</taxon>
    </lineage>
</organism>
<keyword evidence="5" id="KW-0143">Chaperone</keyword>
<dbReference type="GO" id="GO:0008270">
    <property type="term" value="F:zinc ion binding"/>
    <property type="evidence" value="ECO:0007669"/>
    <property type="project" value="UniProtKB-KW"/>
</dbReference>
<dbReference type="GO" id="GO:0006457">
    <property type="term" value="P:protein folding"/>
    <property type="evidence" value="ECO:0007669"/>
    <property type="project" value="InterPro"/>
</dbReference>
<reference evidence="7 8" key="1">
    <citation type="submission" date="2019-02" db="EMBL/GenBank/DDBJ databases">
        <title>Arcanobacterium bovis sp. nov., isolated from the milk of a cow with mastitis.</title>
        <authorList>
            <person name="Sammra O."/>
            <person name="Foster G."/>
            <person name="Hassan A."/>
            <person name="Alssahen M."/>
            <person name="Laemmler C."/>
            <person name="Borowiak M."/>
            <person name="Malorny B."/>
            <person name="Abdulmawjood A."/>
        </authorList>
    </citation>
    <scope>NUCLEOTIDE SEQUENCE [LARGE SCALE GENOMIC DNA]</scope>
    <source>
        <strain evidence="7 8">C605018/01/1</strain>
    </source>
</reference>
<feature type="domain" description="J" evidence="6">
    <location>
        <begin position="10"/>
        <end position="75"/>
    </location>
</feature>
<dbReference type="FunFam" id="2.60.260.20:FF:000005">
    <property type="entry name" value="Chaperone protein dnaJ 1, mitochondrial"/>
    <property type="match status" value="1"/>
</dbReference>
<evidence type="ECO:0000313" key="7">
    <source>
        <dbReference type="EMBL" id="TBW21403.1"/>
    </source>
</evidence>
<evidence type="ECO:0000256" key="2">
    <source>
        <dbReference type="ARBA" id="ARBA00022737"/>
    </source>
</evidence>
<comment type="caution">
    <text evidence="7">The sequence shown here is derived from an EMBL/GenBank/DDBJ whole genome shotgun (WGS) entry which is preliminary data.</text>
</comment>
<keyword evidence="3" id="KW-0863">Zinc-finger</keyword>
<dbReference type="InterPro" id="IPR001623">
    <property type="entry name" value="DnaJ_domain"/>
</dbReference>
<dbReference type="RefSeq" id="WP_131281127.1">
    <property type="nucleotide sequence ID" value="NZ_JBHSLR010000006.1"/>
</dbReference>
<dbReference type="Pfam" id="PF01556">
    <property type="entry name" value="DnaJ_C"/>
    <property type="match status" value="1"/>
</dbReference>
<dbReference type="InterPro" id="IPR002939">
    <property type="entry name" value="DnaJ_C"/>
</dbReference>
<dbReference type="SUPFAM" id="SSF49493">
    <property type="entry name" value="HSP40/DnaJ peptide-binding domain"/>
    <property type="match status" value="2"/>
</dbReference>